<organism evidence="1">
    <name type="scientific">marine sediment metagenome</name>
    <dbReference type="NCBI Taxonomy" id="412755"/>
    <lineage>
        <taxon>unclassified sequences</taxon>
        <taxon>metagenomes</taxon>
        <taxon>ecological metagenomes</taxon>
    </lineage>
</organism>
<comment type="caution">
    <text evidence="1">The sequence shown here is derived from an EMBL/GenBank/DDBJ whole genome shotgun (WGS) entry which is preliminary data.</text>
</comment>
<reference evidence="1" key="1">
    <citation type="journal article" date="2015" name="Nature">
        <title>Complex archaea that bridge the gap between prokaryotes and eukaryotes.</title>
        <authorList>
            <person name="Spang A."/>
            <person name="Saw J.H."/>
            <person name="Jorgensen S.L."/>
            <person name="Zaremba-Niedzwiedzka K."/>
            <person name="Martijn J."/>
            <person name="Lind A.E."/>
            <person name="van Eijk R."/>
            <person name="Schleper C."/>
            <person name="Guy L."/>
            <person name="Ettema T.J."/>
        </authorList>
    </citation>
    <scope>NUCLEOTIDE SEQUENCE</scope>
</reference>
<proteinExistence type="predicted"/>
<name>A0A0F9DFE9_9ZZZZ</name>
<evidence type="ECO:0000313" key="1">
    <source>
        <dbReference type="EMBL" id="KKL52496.1"/>
    </source>
</evidence>
<protein>
    <submittedName>
        <fullName evidence="1">Uncharacterized protein</fullName>
    </submittedName>
</protein>
<dbReference type="EMBL" id="LAZR01031870">
    <property type="protein sequence ID" value="KKL52496.1"/>
    <property type="molecule type" value="Genomic_DNA"/>
</dbReference>
<accession>A0A0F9DFE9</accession>
<dbReference type="AlphaFoldDB" id="A0A0F9DFE9"/>
<sequence length="54" mass="6334">MSFNFSVNFKCKCGSVMKFNNPDIYENVGYLNCTNKDCENTIEISWHQWSDSDE</sequence>
<gene>
    <name evidence="1" type="ORF">LCGC14_2284870</name>
</gene>